<proteinExistence type="predicted"/>
<comment type="caution">
    <text evidence="1">The sequence shown here is derived from an EMBL/GenBank/DDBJ whole genome shotgun (WGS) entry which is preliminary data.</text>
</comment>
<reference evidence="1" key="1">
    <citation type="submission" date="2022-08" db="EMBL/GenBank/DDBJ databases">
        <title>Draft genome sequencing of Roseisolibacter agri AW1220.</title>
        <authorList>
            <person name="Tobiishi Y."/>
            <person name="Tonouchi A."/>
        </authorList>
    </citation>
    <scope>NUCLEOTIDE SEQUENCE</scope>
    <source>
        <strain evidence="1">AW1220</strain>
    </source>
</reference>
<protein>
    <recommendedName>
        <fullName evidence="3">2',5' RNA ligase family</fullName>
    </recommendedName>
</protein>
<evidence type="ECO:0008006" key="3">
    <source>
        <dbReference type="Google" id="ProtNLM"/>
    </source>
</evidence>
<dbReference type="InterPro" id="IPR050580">
    <property type="entry name" value="2H_phosphoesterase_YjcG-like"/>
</dbReference>
<evidence type="ECO:0000313" key="1">
    <source>
        <dbReference type="EMBL" id="GLC23763.1"/>
    </source>
</evidence>
<dbReference type="EMBL" id="BRXS01000001">
    <property type="protein sequence ID" value="GLC23763.1"/>
    <property type="molecule type" value="Genomic_DNA"/>
</dbReference>
<dbReference type="SUPFAM" id="SSF55144">
    <property type="entry name" value="LigT-like"/>
    <property type="match status" value="1"/>
</dbReference>
<dbReference type="RefSeq" id="WP_284348209.1">
    <property type="nucleotide sequence ID" value="NZ_BRXS01000001.1"/>
</dbReference>
<dbReference type="AlphaFoldDB" id="A0AA37QBR5"/>
<gene>
    <name evidence="1" type="ORF">rosag_02760</name>
</gene>
<sequence>MPGAHGIFILASIGGEAGARIAELQARHDPKLARESPPHVTLAGSSGVGPILPDATREQVRAALAPIAAESPPLTLRFQPPHRFMQTNIVVLPLDPHGPLRQLHDRIARSGLRFGRARFTFTPHATLSFYPTLAPAQLRELLAVRLDAPAVIDRLVVSYTRAPQPAVTWFELPLGGASSV</sequence>
<evidence type="ECO:0000313" key="2">
    <source>
        <dbReference type="Proteomes" id="UP001161325"/>
    </source>
</evidence>
<dbReference type="Pfam" id="PF13563">
    <property type="entry name" value="2_5_RNA_ligase2"/>
    <property type="match status" value="1"/>
</dbReference>
<dbReference type="PANTHER" id="PTHR40037">
    <property type="entry name" value="PHOSPHOESTERASE YJCG-RELATED"/>
    <property type="match status" value="1"/>
</dbReference>
<dbReference type="Gene3D" id="3.90.1140.10">
    <property type="entry name" value="Cyclic phosphodiesterase"/>
    <property type="match status" value="1"/>
</dbReference>
<dbReference type="InterPro" id="IPR009097">
    <property type="entry name" value="Cyclic_Pdiesterase"/>
</dbReference>
<dbReference type="Proteomes" id="UP001161325">
    <property type="component" value="Unassembled WGS sequence"/>
</dbReference>
<accession>A0AA37QBR5</accession>
<keyword evidence="2" id="KW-1185">Reference proteome</keyword>
<organism evidence="1 2">
    <name type="scientific">Roseisolibacter agri</name>
    <dbReference type="NCBI Taxonomy" id="2014610"/>
    <lineage>
        <taxon>Bacteria</taxon>
        <taxon>Pseudomonadati</taxon>
        <taxon>Gemmatimonadota</taxon>
        <taxon>Gemmatimonadia</taxon>
        <taxon>Gemmatimonadales</taxon>
        <taxon>Gemmatimonadaceae</taxon>
        <taxon>Roseisolibacter</taxon>
    </lineage>
</organism>
<name>A0AA37QBR5_9BACT</name>
<dbReference type="PANTHER" id="PTHR40037:SF1">
    <property type="entry name" value="PHOSPHOESTERASE SAOUHSC_00951-RELATED"/>
    <property type="match status" value="1"/>
</dbReference>